<feature type="region of interest" description="Disordered" evidence="8">
    <location>
        <begin position="1248"/>
        <end position="1272"/>
    </location>
</feature>
<dbReference type="SUPFAM" id="SSF49265">
    <property type="entry name" value="Fibronectin type III"/>
    <property type="match status" value="2"/>
</dbReference>
<evidence type="ECO:0000256" key="3">
    <source>
        <dbReference type="ARBA" id="ARBA00022729"/>
    </source>
</evidence>
<gene>
    <name evidence="11" type="ORF">F2P81_016305</name>
</gene>
<feature type="compositionally biased region" description="Polar residues" evidence="8">
    <location>
        <begin position="1261"/>
        <end position="1272"/>
    </location>
</feature>
<dbReference type="CDD" id="cd00063">
    <property type="entry name" value="FN3"/>
    <property type="match status" value="1"/>
</dbReference>
<dbReference type="AlphaFoldDB" id="A0A6A4SIM8"/>
<comment type="caution">
    <text evidence="11">The sequence shown here is derived from an EMBL/GenBank/DDBJ whole genome shotgun (WGS) entry which is preliminary data.</text>
</comment>
<feature type="region of interest" description="Disordered" evidence="8">
    <location>
        <begin position="1012"/>
        <end position="1061"/>
    </location>
</feature>
<evidence type="ECO:0000256" key="5">
    <source>
        <dbReference type="ARBA" id="ARBA00023136"/>
    </source>
</evidence>
<keyword evidence="3" id="KW-0732">Signal</keyword>
<evidence type="ECO:0000256" key="1">
    <source>
        <dbReference type="ARBA" id="ARBA00004479"/>
    </source>
</evidence>
<evidence type="ECO:0000313" key="11">
    <source>
        <dbReference type="EMBL" id="KAF0031750.1"/>
    </source>
</evidence>
<dbReference type="PROSITE" id="PS50853">
    <property type="entry name" value="FN3"/>
    <property type="match status" value="1"/>
</dbReference>
<dbReference type="InterPro" id="IPR036116">
    <property type="entry name" value="FN3_sf"/>
</dbReference>
<dbReference type="PANTHER" id="PTHR23037">
    <property type="entry name" value="CYTOKINE RECEPTOR"/>
    <property type="match status" value="1"/>
</dbReference>
<feature type="transmembrane region" description="Helical" evidence="9">
    <location>
        <begin position="202"/>
        <end position="224"/>
    </location>
</feature>
<dbReference type="GO" id="GO:0009897">
    <property type="term" value="C:external side of plasma membrane"/>
    <property type="evidence" value="ECO:0007669"/>
    <property type="project" value="TreeGrafter"/>
</dbReference>
<evidence type="ECO:0000259" key="10">
    <source>
        <dbReference type="PROSITE" id="PS50853"/>
    </source>
</evidence>
<keyword evidence="4 9" id="KW-1133">Transmembrane helix</keyword>
<evidence type="ECO:0000256" key="8">
    <source>
        <dbReference type="SAM" id="MobiDB-lite"/>
    </source>
</evidence>
<keyword evidence="7" id="KW-0325">Glycoprotein</keyword>
<dbReference type="GO" id="GO:0004896">
    <property type="term" value="F:cytokine receptor activity"/>
    <property type="evidence" value="ECO:0007669"/>
    <property type="project" value="TreeGrafter"/>
</dbReference>
<keyword evidence="2 9" id="KW-0812">Transmembrane</keyword>
<name>A0A6A4SIM8_SCOMX</name>
<feature type="region of interest" description="Disordered" evidence="8">
    <location>
        <begin position="1084"/>
        <end position="1116"/>
    </location>
</feature>
<organism evidence="11 12">
    <name type="scientific">Scophthalmus maximus</name>
    <name type="common">Turbot</name>
    <name type="synonym">Psetta maxima</name>
    <dbReference type="NCBI Taxonomy" id="52904"/>
    <lineage>
        <taxon>Eukaryota</taxon>
        <taxon>Metazoa</taxon>
        <taxon>Chordata</taxon>
        <taxon>Craniata</taxon>
        <taxon>Vertebrata</taxon>
        <taxon>Euteleostomi</taxon>
        <taxon>Actinopterygii</taxon>
        <taxon>Neopterygii</taxon>
        <taxon>Teleostei</taxon>
        <taxon>Neoteleostei</taxon>
        <taxon>Acanthomorphata</taxon>
        <taxon>Carangaria</taxon>
        <taxon>Pleuronectiformes</taxon>
        <taxon>Pleuronectoidei</taxon>
        <taxon>Scophthalmidae</taxon>
        <taxon>Scophthalmus</taxon>
    </lineage>
</organism>
<feature type="region of interest" description="Disordered" evidence="8">
    <location>
        <begin position="1170"/>
        <end position="1192"/>
    </location>
</feature>
<evidence type="ECO:0000256" key="7">
    <source>
        <dbReference type="ARBA" id="ARBA00023180"/>
    </source>
</evidence>
<dbReference type="EMBL" id="VEVO01000014">
    <property type="protein sequence ID" value="KAF0031750.1"/>
    <property type="molecule type" value="Genomic_DNA"/>
</dbReference>
<sequence>MVLLLVGNVYIYLKLLRVDNVSSSFDNSNNGDEEVNGSCEVQLPQSWCVMNLEYLEDVASIGTMCTATASHQGDQVVTQASGSSTWALSDVVKPQPPFDVQVTNSDGSYNITWANHHQKDCLLYRVRIRESKDLTKDPVHSLLMETTYMRLHQDKLQPHVAYTVDVQAKMCPENVYRGPWSEWGASVEWRTTGTSGEVEGIYRYWCFVLLPISLALCLLLLHYLKKTFWLKKLRVLTFIPGPKVFFEPLYQDYGGNFKSKCPLTRRRRLFYRHLMKTHFEKVHVCKRASERNRCDKLNQALSVLQGACISSAHQRRLSDNDNLRTSGCGDLCVKNLIHAYLGISPAACRQNEWVRPLFSEYDYPRINSHAQLMSEKQDRVLQWSKETKTHREDDEATGGGRSLHMLWPPGNGLPHFPGEGGSQGTGHSVGLLSIHTVTLSGEEFEVEEVMSRSSVSTLRSYQDGQSFGSFEGDNSGHAGYDLETPRLDRKNCGMSPQHENQAADGLSADGINFRPRAQFFDEPERLSLDSFASNEQSEDGYPRVDLDTVDSGFVECGSPGVSDSDAGEQAYADLFHEHKNSNSNYVKQWMLLFVCWCSSVLDATSCIRVDGYSCVSAYWKTVTCDLNITDSPVGRSNTTYSLKFTELRKGTISICPLVFKNHSYSCDCKVLSSISFSVYNMYTIQLCHDSGCCTLLKTFSPAQNIQLTPPYEVEFRQMAEVLNITWKSGYEVHPYFYSDLDYELVLQKSHSSESKKATSRWTSTSFTREQIDTRATYCTQVRSIPHAKDYSAVWSKWGPKTCWNGAQEDAFSEQENIFITLTKSLGPVCVVVGVLLFVFQSPAARMKIKTLSHAPSPAPFFQPLFQKHEGNLQMNFVKNRTLHPHLRDEEIVLVENAIRLAIDSIVNVMCGVDGARTREYQRTVAHRDKEIQRLEGRLGEIEHELQVLRRQGCTCELFGNEHSLLGSQASGDRRGGEQRGFEPGCMDAEVTAGLQECDMSISLGLFARPRSHVSSRSHGSAPPSSPSRMCLDQACTPHSSEASGVSEAARNPPASPSSLVVKEEPCDIDAVLIKWEMSEERFGKHQECTGSPCRDEEGLAVKKKQENREREGFREELQADPGRHQMTEGEHLRNKKKGVPMSELPEEAQRLKRAAWRAASRRYYARKIARQQPHPSHHPDPLPHISASQYSPPLSFMDQRQTLISHLPEESQVLQREAWKAASRRYYARKVIRQHVDPAQYGHLLQNAEPSGETREPNRAGSHTNSEGITCS</sequence>
<dbReference type="Gene3D" id="2.60.40.10">
    <property type="entry name" value="Immunoglobulins"/>
    <property type="match status" value="2"/>
</dbReference>
<keyword evidence="5 9" id="KW-0472">Membrane</keyword>
<evidence type="ECO:0000313" key="12">
    <source>
        <dbReference type="Proteomes" id="UP000438429"/>
    </source>
</evidence>
<evidence type="ECO:0000256" key="9">
    <source>
        <dbReference type="SAM" id="Phobius"/>
    </source>
</evidence>
<keyword evidence="6" id="KW-0675">Receptor</keyword>
<feature type="domain" description="Fibronectin type-III" evidence="10">
    <location>
        <begin position="93"/>
        <end position="194"/>
    </location>
</feature>
<dbReference type="Proteomes" id="UP000438429">
    <property type="component" value="Unassembled WGS sequence"/>
</dbReference>
<dbReference type="PANTHER" id="PTHR23037:SF7">
    <property type="entry name" value="INTERLEUKIN-21 RECEPTOR"/>
    <property type="match status" value="1"/>
</dbReference>
<reference evidence="11 12" key="1">
    <citation type="submission" date="2019-06" db="EMBL/GenBank/DDBJ databases">
        <title>Draft genomes of female and male turbot (Scophthalmus maximus).</title>
        <authorList>
            <person name="Xu H."/>
            <person name="Xu X.-W."/>
            <person name="Shao C."/>
            <person name="Chen S."/>
        </authorList>
    </citation>
    <scope>NUCLEOTIDE SEQUENCE [LARGE SCALE GENOMIC DNA]</scope>
    <source>
        <strain evidence="11">Ysfricsl-2016a</strain>
        <tissue evidence="11">Blood</tissue>
    </source>
</reference>
<comment type="subcellular location">
    <subcellularLocation>
        <location evidence="1">Membrane</location>
        <topology evidence="1">Single-pass type I membrane protein</topology>
    </subcellularLocation>
</comment>
<evidence type="ECO:0000256" key="2">
    <source>
        <dbReference type="ARBA" id="ARBA00022692"/>
    </source>
</evidence>
<dbReference type="InterPro" id="IPR003961">
    <property type="entry name" value="FN3_dom"/>
</dbReference>
<proteinExistence type="predicted"/>
<evidence type="ECO:0000256" key="4">
    <source>
        <dbReference type="ARBA" id="ARBA00022989"/>
    </source>
</evidence>
<accession>A0A6A4SIM8</accession>
<feature type="region of interest" description="Disordered" evidence="8">
    <location>
        <begin position="467"/>
        <end position="508"/>
    </location>
</feature>
<evidence type="ECO:0000256" key="6">
    <source>
        <dbReference type="ARBA" id="ARBA00023170"/>
    </source>
</evidence>
<protein>
    <recommendedName>
        <fullName evidence="10">Fibronectin type-III domain-containing protein</fullName>
    </recommendedName>
</protein>
<dbReference type="InterPro" id="IPR013783">
    <property type="entry name" value="Ig-like_fold"/>
</dbReference>